<comment type="caution">
    <text evidence="2">The sequence shown here is derived from an EMBL/GenBank/DDBJ whole genome shotgun (WGS) entry which is preliminary data.</text>
</comment>
<gene>
    <name evidence="2" type="ORF">V6N11_070519</name>
</gene>
<keyword evidence="3" id="KW-1185">Reference proteome</keyword>
<evidence type="ECO:0000256" key="1">
    <source>
        <dbReference type="SAM" id="MobiDB-lite"/>
    </source>
</evidence>
<accession>A0ABR2QFT6</accession>
<dbReference type="EMBL" id="JBBPBN010000040">
    <property type="protein sequence ID" value="KAK8999346.1"/>
    <property type="molecule type" value="Genomic_DNA"/>
</dbReference>
<evidence type="ECO:0000313" key="3">
    <source>
        <dbReference type="Proteomes" id="UP001396334"/>
    </source>
</evidence>
<protein>
    <submittedName>
        <fullName evidence="2">Uncharacterized protein</fullName>
    </submittedName>
</protein>
<reference evidence="2 3" key="1">
    <citation type="journal article" date="2024" name="G3 (Bethesda)">
        <title>Genome assembly of Hibiscus sabdariffa L. provides insights into metabolisms of medicinal natural products.</title>
        <authorList>
            <person name="Kim T."/>
        </authorList>
    </citation>
    <scope>NUCLEOTIDE SEQUENCE [LARGE SCALE GENOMIC DNA]</scope>
    <source>
        <strain evidence="2">TK-2024</strain>
        <tissue evidence="2">Old leaves</tissue>
    </source>
</reference>
<feature type="region of interest" description="Disordered" evidence="1">
    <location>
        <begin position="49"/>
        <end position="78"/>
    </location>
</feature>
<organism evidence="2 3">
    <name type="scientific">Hibiscus sabdariffa</name>
    <name type="common">roselle</name>
    <dbReference type="NCBI Taxonomy" id="183260"/>
    <lineage>
        <taxon>Eukaryota</taxon>
        <taxon>Viridiplantae</taxon>
        <taxon>Streptophyta</taxon>
        <taxon>Embryophyta</taxon>
        <taxon>Tracheophyta</taxon>
        <taxon>Spermatophyta</taxon>
        <taxon>Magnoliopsida</taxon>
        <taxon>eudicotyledons</taxon>
        <taxon>Gunneridae</taxon>
        <taxon>Pentapetalae</taxon>
        <taxon>rosids</taxon>
        <taxon>malvids</taxon>
        <taxon>Malvales</taxon>
        <taxon>Malvaceae</taxon>
        <taxon>Malvoideae</taxon>
        <taxon>Hibiscus</taxon>
    </lineage>
</organism>
<evidence type="ECO:0000313" key="2">
    <source>
        <dbReference type="EMBL" id="KAK8999346.1"/>
    </source>
</evidence>
<sequence length="78" mass="8458">MSFNILFPVVVETPGTRSVLPEIPVLLVVGMPLQAFFATMLFKNKSEPPLEKHEINAQPNPNLQNGGVQAPSSFDPGI</sequence>
<name>A0ABR2QFT6_9ROSI</name>
<proteinExistence type="predicted"/>
<dbReference type="Proteomes" id="UP001396334">
    <property type="component" value="Unassembled WGS sequence"/>
</dbReference>
<feature type="compositionally biased region" description="Polar residues" evidence="1">
    <location>
        <begin position="57"/>
        <end position="72"/>
    </location>
</feature>